<evidence type="ECO:0000313" key="2">
    <source>
        <dbReference type="Proteomes" id="UP000275281"/>
    </source>
</evidence>
<comment type="caution">
    <text evidence="1">The sequence shown here is derived from an EMBL/GenBank/DDBJ whole genome shotgun (WGS) entry which is preliminary data.</text>
</comment>
<dbReference type="RefSeq" id="WP_124027800.1">
    <property type="nucleotide sequence ID" value="NZ_JBHRSN010000006.1"/>
</dbReference>
<gene>
    <name evidence="1" type="ORF">DRW07_10120</name>
</gene>
<protein>
    <submittedName>
        <fullName evidence="1">SRPBCC family protein</fullName>
    </submittedName>
</protein>
<sequence length="146" mass="16889">MIEVYTKGEVHLPPRQLQKIFLDHINLDRFFNAKFSLVRKSDSENPNGLGAIRLVDVGIAKFKEEIVFVTDTELHYKVIGDRVPVKHHMGKIKWTPCDTGRCLFEYSITCTSNSPVPNFILKWALQRELDQMLTKLQQFAAENRLT</sequence>
<dbReference type="InterPro" id="IPR023393">
    <property type="entry name" value="START-like_dom_sf"/>
</dbReference>
<name>A0A3N5XZE9_9ALTE</name>
<dbReference type="Proteomes" id="UP000275281">
    <property type="component" value="Unassembled WGS sequence"/>
</dbReference>
<keyword evidence="2" id="KW-1185">Reference proteome</keyword>
<dbReference type="EMBL" id="RPOK01000003">
    <property type="protein sequence ID" value="RPJ66442.1"/>
    <property type="molecule type" value="Genomic_DNA"/>
</dbReference>
<reference evidence="1 2" key="1">
    <citation type="submission" date="2018-11" db="EMBL/GenBank/DDBJ databases">
        <authorList>
            <person name="Ye M.-Q."/>
            <person name="Du Z.-J."/>
        </authorList>
    </citation>
    <scope>NUCLEOTIDE SEQUENCE [LARGE SCALE GENOMIC DNA]</scope>
    <source>
        <strain evidence="1 2">U0105</strain>
    </source>
</reference>
<dbReference type="SUPFAM" id="SSF55961">
    <property type="entry name" value="Bet v1-like"/>
    <property type="match status" value="1"/>
</dbReference>
<dbReference type="CDD" id="cd07821">
    <property type="entry name" value="PYR_PYL_RCAR_like"/>
    <property type="match status" value="1"/>
</dbReference>
<proteinExistence type="predicted"/>
<dbReference type="Gene3D" id="3.30.530.20">
    <property type="match status" value="1"/>
</dbReference>
<accession>A0A3N5XZE9</accession>
<dbReference type="Pfam" id="PF10604">
    <property type="entry name" value="Polyketide_cyc2"/>
    <property type="match status" value="1"/>
</dbReference>
<dbReference type="AlphaFoldDB" id="A0A3N5XZE9"/>
<evidence type="ECO:0000313" key="1">
    <source>
        <dbReference type="EMBL" id="RPJ66442.1"/>
    </source>
</evidence>
<organism evidence="1 2">
    <name type="scientific">Alteromonas sediminis</name>
    <dbReference type="NCBI Taxonomy" id="2259342"/>
    <lineage>
        <taxon>Bacteria</taxon>
        <taxon>Pseudomonadati</taxon>
        <taxon>Pseudomonadota</taxon>
        <taxon>Gammaproteobacteria</taxon>
        <taxon>Alteromonadales</taxon>
        <taxon>Alteromonadaceae</taxon>
        <taxon>Alteromonas/Salinimonas group</taxon>
        <taxon>Alteromonas</taxon>
    </lineage>
</organism>
<dbReference type="OrthoDB" id="6293039at2"/>
<dbReference type="InterPro" id="IPR019587">
    <property type="entry name" value="Polyketide_cyclase/dehydratase"/>
</dbReference>